<dbReference type="InterPro" id="IPR006527">
    <property type="entry name" value="F-box-assoc_dom_typ1"/>
</dbReference>
<dbReference type="Gramene" id="TraesCS4A03G0952700.1">
    <property type="protein sequence ID" value="TraesCS4A03G0952700.1.CDS1"/>
    <property type="gene ID" value="TraesCS4A03G0952700"/>
</dbReference>
<evidence type="ECO:0000259" key="1">
    <source>
        <dbReference type="SMART" id="SM00256"/>
    </source>
</evidence>
<dbReference type="NCBIfam" id="TIGR01640">
    <property type="entry name" value="F_box_assoc_1"/>
    <property type="match status" value="2"/>
</dbReference>
<dbReference type="SUPFAM" id="SSF81383">
    <property type="entry name" value="F-box domain"/>
    <property type="match status" value="2"/>
</dbReference>
<dbReference type="InterPro" id="IPR017451">
    <property type="entry name" value="F-box-assoc_interact_dom"/>
</dbReference>
<dbReference type="Proteomes" id="UP000019116">
    <property type="component" value="Chromosome 4A"/>
</dbReference>
<accession>A0A3B6I3N2</accession>
<dbReference type="STRING" id="4565.A0A3B6I3N2"/>
<dbReference type="Pfam" id="PF07734">
    <property type="entry name" value="FBA_1"/>
    <property type="match status" value="1"/>
</dbReference>
<dbReference type="SMART" id="SM00256">
    <property type="entry name" value="FBOX"/>
    <property type="match status" value="2"/>
</dbReference>
<sequence>MDPPCKQAAESGSRVPDELLEDIFARMPAKSVQRCRCLSRAWAAALSSSAFVDRHLRLANRRDGSRSLFFLPDPDSGDDTTVHAWSPRCPLVAVRRDERLRRVAAVTRQCRGLVVLEAKGENLPLACNPARGHCSYTVDHYVYNPSTGQVTALPEGKEASGVWPQNHAILGLGYDPSIQKHKVVRLYCRGELPPACEVYVLDSTGYWRPPSGADRTMPPAWATNYCTDQSVFAQGHVYWAAQPHKNYTGERVVMSFSMADEVFGILPPPDMDTTHWRITELGGRLCLFKDISAVCSYDIWILRDPLAGTWDLHCRINLDAASPAATQLRCSTSVIPLDIVDDGNRVLLRPEPCNIRRENLGAHQLVVYDPANGDVEDLLAEGSMITHHTMTRRPAAPYEESLESTGRPHEDIIFSSTSSQVLAQVLRRLPARILGRLKCVCRTWRAIIESGRFIRLHYEHTGRSTLARVVLSSMPYDWQFASLDSCLNDLKLACQMRQLHRRVVSSKPCHGLLLIAHNSYGVHVCNPVTGAQVFHCSLPFKQPSDAAAAHPGCVGLGYDLLREEHIIVVLAYKSRNFDTGSYSMECSIRRITDCMTKKVAPSPPIPVTVDVPPVYAGGKMYWMGESRFSAGCSSILVFDICRESFNVLPAPLTMGDSGRMLVAELTGQVRVVHICPNTETMTIWCKQEPVTLNDGRGWTREHWIQLGQWPDFSLRTEARLVIPLAVDDAGRILLDTGRALGYYDPRNQTLETVYPTTSSSLQLNYRPGFFFAVLCEDSLVRPNCRQRQYF</sequence>
<dbReference type="Gramene" id="TraesJAG4A03G02185200.1">
    <property type="protein sequence ID" value="TraesJAG4A03G02185200.1.CDS1"/>
    <property type="gene ID" value="TraesJAG4A03G02185200"/>
</dbReference>
<evidence type="ECO:0000313" key="3">
    <source>
        <dbReference type="Proteomes" id="UP000019116"/>
    </source>
</evidence>
<name>A0A3B6I3N2_WHEAT</name>
<dbReference type="InterPro" id="IPR001810">
    <property type="entry name" value="F-box_dom"/>
</dbReference>
<dbReference type="PANTHER" id="PTHR31672">
    <property type="entry name" value="BNACNNG10540D PROTEIN"/>
    <property type="match status" value="1"/>
</dbReference>
<dbReference type="InterPro" id="IPR050796">
    <property type="entry name" value="SCF_F-box_component"/>
</dbReference>
<dbReference type="Gramene" id="TraesCS4A02G382500.1">
    <property type="protein sequence ID" value="TraesCS4A02G382500.1.cds1"/>
    <property type="gene ID" value="TraesCS4A02G382500"/>
</dbReference>
<dbReference type="Gramene" id="TraesARI4A03G02222710.1">
    <property type="protein sequence ID" value="TraesARI4A03G02222710.1.CDS1"/>
    <property type="gene ID" value="TraesARI4A03G02222710"/>
</dbReference>
<dbReference type="InterPro" id="IPR013187">
    <property type="entry name" value="F-box-assoc_dom_typ3"/>
</dbReference>
<dbReference type="PANTHER" id="PTHR31672:SF13">
    <property type="entry name" value="F-BOX PROTEIN CPR30-LIKE"/>
    <property type="match status" value="1"/>
</dbReference>
<evidence type="ECO:0000313" key="2">
    <source>
        <dbReference type="EnsemblPlants" id="TraesCS4A02G382500.1.cds1"/>
    </source>
</evidence>
<feature type="domain" description="F-box" evidence="1">
    <location>
        <begin position="15"/>
        <end position="55"/>
    </location>
</feature>
<dbReference type="Pfam" id="PF08268">
    <property type="entry name" value="FBA_3"/>
    <property type="match status" value="1"/>
</dbReference>
<protein>
    <recommendedName>
        <fullName evidence="1">F-box domain-containing protein</fullName>
    </recommendedName>
</protein>
<dbReference type="Gramene" id="TraesJUL4A03G02203860.1">
    <property type="protein sequence ID" value="TraesJUL4A03G02203860.1.CDS1"/>
    <property type="gene ID" value="TraesJUL4A03G02203860"/>
</dbReference>
<dbReference type="OMA" id="CRETETM"/>
<dbReference type="InterPro" id="IPR036047">
    <property type="entry name" value="F-box-like_dom_sf"/>
</dbReference>
<keyword evidence="3" id="KW-1185">Reference proteome</keyword>
<organism evidence="2">
    <name type="scientific">Triticum aestivum</name>
    <name type="common">Wheat</name>
    <dbReference type="NCBI Taxonomy" id="4565"/>
    <lineage>
        <taxon>Eukaryota</taxon>
        <taxon>Viridiplantae</taxon>
        <taxon>Streptophyta</taxon>
        <taxon>Embryophyta</taxon>
        <taxon>Tracheophyta</taxon>
        <taxon>Spermatophyta</taxon>
        <taxon>Magnoliopsida</taxon>
        <taxon>Liliopsida</taxon>
        <taxon>Poales</taxon>
        <taxon>Poaceae</taxon>
        <taxon>BOP clade</taxon>
        <taxon>Pooideae</taxon>
        <taxon>Triticodae</taxon>
        <taxon>Triticeae</taxon>
        <taxon>Triticinae</taxon>
        <taxon>Triticum</taxon>
    </lineage>
</organism>
<reference evidence="2" key="2">
    <citation type="submission" date="2018-10" db="UniProtKB">
        <authorList>
            <consortium name="EnsemblPlants"/>
        </authorList>
    </citation>
    <scope>IDENTIFICATION</scope>
</reference>
<dbReference type="Gramene" id="TraesNOR4A03G02206500.1">
    <property type="protein sequence ID" value="TraesNOR4A03G02206500.1.CDS1"/>
    <property type="gene ID" value="TraesNOR4A03G02206500"/>
</dbReference>
<proteinExistence type="predicted"/>
<dbReference type="EnsemblPlants" id="TraesCS4A02G382500.1">
    <property type="protein sequence ID" value="TraesCS4A02G382500.1.cds1"/>
    <property type="gene ID" value="TraesCS4A02G382500"/>
</dbReference>
<reference evidence="2" key="1">
    <citation type="submission" date="2018-08" db="EMBL/GenBank/DDBJ databases">
        <authorList>
            <person name="Rossello M."/>
        </authorList>
    </citation>
    <scope>NUCLEOTIDE SEQUENCE [LARGE SCALE GENOMIC DNA]</scope>
    <source>
        <strain evidence="2">cv. Chinese Spring</strain>
    </source>
</reference>
<dbReference type="AlphaFoldDB" id="A0A3B6I3N2"/>
<feature type="domain" description="F-box" evidence="1">
    <location>
        <begin position="417"/>
        <end position="457"/>
    </location>
</feature>
<dbReference type="Pfam" id="PF00646">
    <property type="entry name" value="F-box"/>
    <property type="match status" value="2"/>
</dbReference>
<dbReference type="Gene3D" id="1.20.1280.50">
    <property type="match status" value="1"/>
</dbReference>